<gene>
    <name evidence="2" type="ORF">LCGC14_1250600</name>
</gene>
<dbReference type="InterPro" id="IPR024535">
    <property type="entry name" value="RHGA/B-epi-like_pectate_lyase"/>
</dbReference>
<accession>A0A0F9LPW8</accession>
<reference evidence="2" key="1">
    <citation type="journal article" date="2015" name="Nature">
        <title>Complex archaea that bridge the gap between prokaryotes and eukaryotes.</title>
        <authorList>
            <person name="Spang A."/>
            <person name="Saw J.H."/>
            <person name="Jorgensen S.L."/>
            <person name="Zaremba-Niedzwiedzka K."/>
            <person name="Martijn J."/>
            <person name="Lind A.E."/>
            <person name="van Eijk R."/>
            <person name="Schleper C."/>
            <person name="Guy L."/>
            <person name="Ettema T.J."/>
        </authorList>
    </citation>
    <scope>NUCLEOTIDE SEQUENCE</scope>
</reference>
<dbReference type="Pfam" id="PF12708">
    <property type="entry name" value="Pect-lyase_RHGA_epim"/>
    <property type="match status" value="1"/>
</dbReference>
<name>A0A0F9LPW8_9ZZZZ</name>
<dbReference type="Gene3D" id="2.160.20.10">
    <property type="entry name" value="Single-stranded right-handed beta-helix, Pectin lyase-like"/>
    <property type="match status" value="2"/>
</dbReference>
<protein>
    <recommendedName>
        <fullName evidence="1">Rhamnogalacturonase A/B/Epimerase-like pectate lyase domain-containing protein</fullName>
    </recommendedName>
</protein>
<evidence type="ECO:0000259" key="1">
    <source>
        <dbReference type="Pfam" id="PF12708"/>
    </source>
</evidence>
<feature type="domain" description="Rhamnogalacturonase A/B/Epimerase-like pectate lyase" evidence="1">
    <location>
        <begin position="28"/>
        <end position="80"/>
    </location>
</feature>
<dbReference type="InterPro" id="IPR012334">
    <property type="entry name" value="Pectin_lyas_fold"/>
</dbReference>
<sequence length="614" mass="64723">MPWADKDALTPQNLNSKSGAFFDVKDPEFGATGDGTTDDRTALAAANTAATAETNGGTVFFPPGTYRVSSDITFDSDVSLHLSNGARLSPDTGIAITINGPLVAPSSQIFTGSGVADFTANKAIPSYHAIWWGFSSSGTAATNAAAFNALAAISVVTPSSGVPAFATVHLPPGVIDVDPVVGNKPMTILGANLLGHTSAISHNAATSGATVWQSLHTTSYGLTLHHSGTGGGGTTFHLRGIKFFGNQVGYGGVHFGNPGAVSPFIGTRGSIEDCWFNQFTTYGLTLRRAFWLRLVDVSASEIRDAATLSTKGYGIYFKANDTSVSSTAFEISQVRILGGDCSNSHIGMFIEEGVTITIDGTTFAGNNREGIKMFAQDDVRHWTFRNLFVEANNASRNDAGINKTNYADATLLYADIHMEFDTAGATKDSETIFAIKFENLVNAPIGATNALLYVNHAANLSYEGRTSSASTHMIMLGADCDDIVIISNTQAVTDLIDLDSTTIAALPVTHITLDDNKIARRGLVFGGIIDITSDAFFRGNSAQGYRFNNAANTLNLLVIKDTGETLYTPILFANLPTPANGMQLYCSDCTIADPCASGGNGAFAKRLNGVWVCN</sequence>
<dbReference type="AlphaFoldDB" id="A0A0F9LPW8"/>
<dbReference type="EMBL" id="LAZR01006849">
    <property type="protein sequence ID" value="KKM89246.1"/>
    <property type="molecule type" value="Genomic_DNA"/>
</dbReference>
<organism evidence="2">
    <name type="scientific">marine sediment metagenome</name>
    <dbReference type="NCBI Taxonomy" id="412755"/>
    <lineage>
        <taxon>unclassified sequences</taxon>
        <taxon>metagenomes</taxon>
        <taxon>ecological metagenomes</taxon>
    </lineage>
</organism>
<dbReference type="SUPFAM" id="SSF51126">
    <property type="entry name" value="Pectin lyase-like"/>
    <property type="match status" value="2"/>
</dbReference>
<proteinExistence type="predicted"/>
<evidence type="ECO:0000313" key="2">
    <source>
        <dbReference type="EMBL" id="KKM89246.1"/>
    </source>
</evidence>
<comment type="caution">
    <text evidence="2">The sequence shown here is derived from an EMBL/GenBank/DDBJ whole genome shotgun (WGS) entry which is preliminary data.</text>
</comment>
<dbReference type="InterPro" id="IPR011050">
    <property type="entry name" value="Pectin_lyase_fold/virulence"/>
</dbReference>